<organism evidence="2 3">
    <name type="scientific">Dorcoceras hygrometricum</name>
    <dbReference type="NCBI Taxonomy" id="472368"/>
    <lineage>
        <taxon>Eukaryota</taxon>
        <taxon>Viridiplantae</taxon>
        <taxon>Streptophyta</taxon>
        <taxon>Embryophyta</taxon>
        <taxon>Tracheophyta</taxon>
        <taxon>Spermatophyta</taxon>
        <taxon>Magnoliopsida</taxon>
        <taxon>eudicotyledons</taxon>
        <taxon>Gunneridae</taxon>
        <taxon>Pentapetalae</taxon>
        <taxon>asterids</taxon>
        <taxon>lamiids</taxon>
        <taxon>Lamiales</taxon>
        <taxon>Gesneriaceae</taxon>
        <taxon>Didymocarpoideae</taxon>
        <taxon>Trichosporeae</taxon>
        <taxon>Loxocarpinae</taxon>
        <taxon>Dorcoceras</taxon>
    </lineage>
</organism>
<sequence length="394" mass="43365">MGIGASQQGTRPSVQVRENVSLGRTDSLAIAIHRRLFIIAKYIEVLLRQYFEARHTNLVTGLPTTAIDQRTLDLLSAAHQQAVRNLLRQIRAHGLKWTRPILDSALPDFSVQISPVVDSTSPHTDFVLSSPHQSPSSASSMRFTDDILQGTETAVEQILEPVTATATDINAQFAQLRDSISQISIKQVRTHRSLDDLKSELLFKIDNLAKASAEARDQRTQHLQNSIKSVRQEGRTQSDVLTVKLNEYHKGTRAHHALVTTELEDIRKEVKAMDEHLSTIRSEMLDFRAQAQENHLNLSTQLGFLVDYINRGGDAKKGEGGSSRPQPPPDDQSRPSWGSGGRGSGGDGSSQRRGSGGSSKKRHSVVVHHSSGGGGSVGPIIRDVEYWISGKRQF</sequence>
<protein>
    <submittedName>
        <fullName evidence="2">Uncharacterized protein</fullName>
    </submittedName>
</protein>
<name>A0A2Z7C1F5_9LAMI</name>
<feature type="compositionally biased region" description="Gly residues" evidence="1">
    <location>
        <begin position="338"/>
        <end position="348"/>
    </location>
</feature>
<accession>A0A2Z7C1F5</accession>
<evidence type="ECO:0000313" key="3">
    <source>
        <dbReference type="Proteomes" id="UP000250235"/>
    </source>
</evidence>
<proteinExistence type="predicted"/>
<gene>
    <name evidence="2" type="ORF">F511_13830</name>
</gene>
<feature type="region of interest" description="Disordered" evidence="1">
    <location>
        <begin position="313"/>
        <end position="380"/>
    </location>
</feature>
<keyword evidence="3" id="KW-1185">Reference proteome</keyword>
<dbReference type="EMBL" id="KQ999871">
    <property type="protein sequence ID" value="KZV40765.1"/>
    <property type="molecule type" value="Genomic_DNA"/>
</dbReference>
<dbReference type="AlphaFoldDB" id="A0A2Z7C1F5"/>
<evidence type="ECO:0000256" key="1">
    <source>
        <dbReference type="SAM" id="MobiDB-lite"/>
    </source>
</evidence>
<reference evidence="2 3" key="1">
    <citation type="journal article" date="2015" name="Proc. Natl. Acad. Sci. U.S.A.">
        <title>The resurrection genome of Boea hygrometrica: A blueprint for survival of dehydration.</title>
        <authorList>
            <person name="Xiao L."/>
            <person name="Yang G."/>
            <person name="Zhang L."/>
            <person name="Yang X."/>
            <person name="Zhao S."/>
            <person name="Ji Z."/>
            <person name="Zhou Q."/>
            <person name="Hu M."/>
            <person name="Wang Y."/>
            <person name="Chen M."/>
            <person name="Xu Y."/>
            <person name="Jin H."/>
            <person name="Xiao X."/>
            <person name="Hu G."/>
            <person name="Bao F."/>
            <person name="Hu Y."/>
            <person name="Wan P."/>
            <person name="Li L."/>
            <person name="Deng X."/>
            <person name="Kuang T."/>
            <person name="Xiang C."/>
            <person name="Zhu J.K."/>
            <person name="Oliver M.J."/>
            <person name="He Y."/>
        </authorList>
    </citation>
    <scope>NUCLEOTIDE SEQUENCE [LARGE SCALE GENOMIC DNA]</scope>
    <source>
        <strain evidence="3">cv. XS01</strain>
    </source>
</reference>
<evidence type="ECO:0000313" key="2">
    <source>
        <dbReference type="EMBL" id="KZV40765.1"/>
    </source>
</evidence>
<dbReference type="Proteomes" id="UP000250235">
    <property type="component" value="Unassembled WGS sequence"/>
</dbReference>